<dbReference type="EMBL" id="KB908855">
    <property type="protein sequence ID" value="EOA82301.1"/>
    <property type="molecule type" value="Genomic_DNA"/>
</dbReference>
<dbReference type="Gene3D" id="3.40.50.300">
    <property type="entry name" value="P-loop containing nucleotide triphosphate hydrolases"/>
    <property type="match status" value="1"/>
</dbReference>
<dbReference type="GeneID" id="19402689"/>
<dbReference type="AlphaFoldDB" id="R0IAE6"/>
<feature type="domain" description="Heterokaryon incompatibility" evidence="2">
    <location>
        <begin position="27"/>
        <end position="119"/>
    </location>
</feature>
<accession>R0IAE6</accession>
<dbReference type="InterPro" id="IPR027417">
    <property type="entry name" value="P-loop_NTPase"/>
</dbReference>
<evidence type="ECO:0000256" key="1">
    <source>
        <dbReference type="ARBA" id="ARBA00022737"/>
    </source>
</evidence>
<dbReference type="InterPro" id="IPR056884">
    <property type="entry name" value="NPHP3-like_N"/>
</dbReference>
<dbReference type="PANTHER" id="PTHR10622:SF13">
    <property type="entry name" value="NACHT DOMAIN-CONTAINING PROTEIN"/>
    <property type="match status" value="1"/>
</dbReference>
<dbReference type="Pfam" id="PF24883">
    <property type="entry name" value="NPHP3_N"/>
    <property type="match status" value="1"/>
</dbReference>
<dbReference type="OrthoDB" id="674604at2759"/>
<dbReference type="RefSeq" id="XP_008030084.1">
    <property type="nucleotide sequence ID" value="XM_008031893.1"/>
</dbReference>
<protein>
    <recommendedName>
        <fullName evidence="6">HET-domain-containing protein</fullName>
    </recommendedName>
</protein>
<dbReference type="InterPro" id="IPR010730">
    <property type="entry name" value="HET"/>
</dbReference>
<reference evidence="4 5" key="2">
    <citation type="journal article" date="2013" name="PLoS Genet.">
        <title>Comparative genome structure, secondary metabolite, and effector coding capacity across Cochliobolus pathogens.</title>
        <authorList>
            <person name="Condon B.J."/>
            <person name="Leng Y."/>
            <person name="Wu D."/>
            <person name="Bushley K.E."/>
            <person name="Ohm R.A."/>
            <person name="Otillar R."/>
            <person name="Martin J."/>
            <person name="Schackwitz W."/>
            <person name="Grimwood J."/>
            <person name="MohdZainudin N."/>
            <person name="Xue C."/>
            <person name="Wang R."/>
            <person name="Manning V.A."/>
            <person name="Dhillon B."/>
            <person name="Tu Z.J."/>
            <person name="Steffenson B.J."/>
            <person name="Salamov A."/>
            <person name="Sun H."/>
            <person name="Lowry S."/>
            <person name="LaButti K."/>
            <person name="Han J."/>
            <person name="Copeland A."/>
            <person name="Lindquist E."/>
            <person name="Barry K."/>
            <person name="Schmutz J."/>
            <person name="Baker S.E."/>
            <person name="Ciuffetti L.M."/>
            <person name="Grigoriev I.V."/>
            <person name="Zhong S."/>
            <person name="Turgeon B.G."/>
        </authorList>
    </citation>
    <scope>NUCLEOTIDE SEQUENCE [LARGE SCALE GENOMIC DNA]</scope>
    <source>
        <strain evidence="5">28A</strain>
    </source>
</reference>
<evidence type="ECO:0000313" key="4">
    <source>
        <dbReference type="EMBL" id="EOA82301.1"/>
    </source>
</evidence>
<evidence type="ECO:0000259" key="3">
    <source>
        <dbReference type="Pfam" id="PF24883"/>
    </source>
</evidence>
<dbReference type="Pfam" id="PF06985">
    <property type="entry name" value="HET"/>
    <property type="match status" value="1"/>
</dbReference>
<proteinExistence type="predicted"/>
<keyword evidence="5" id="KW-1185">Reference proteome</keyword>
<keyword evidence="1" id="KW-0677">Repeat</keyword>
<reference evidence="4 5" key="1">
    <citation type="journal article" date="2012" name="PLoS Pathog.">
        <title>Diverse lifestyles and strategies of plant pathogenesis encoded in the genomes of eighteen Dothideomycetes fungi.</title>
        <authorList>
            <person name="Ohm R.A."/>
            <person name="Feau N."/>
            <person name="Henrissat B."/>
            <person name="Schoch C.L."/>
            <person name="Horwitz B.A."/>
            <person name="Barry K.W."/>
            <person name="Condon B.J."/>
            <person name="Copeland A.C."/>
            <person name="Dhillon B."/>
            <person name="Glaser F."/>
            <person name="Hesse C.N."/>
            <person name="Kosti I."/>
            <person name="LaButti K."/>
            <person name="Lindquist E.A."/>
            <person name="Lucas S."/>
            <person name="Salamov A.A."/>
            <person name="Bradshaw R.E."/>
            <person name="Ciuffetti L."/>
            <person name="Hamelin R.C."/>
            <person name="Kema G.H.J."/>
            <person name="Lawrence C."/>
            <person name="Scott J.A."/>
            <person name="Spatafora J.W."/>
            <person name="Turgeon B.G."/>
            <person name="de Wit P.J.G.M."/>
            <person name="Zhong S."/>
            <person name="Goodwin S.B."/>
            <person name="Grigoriev I.V."/>
        </authorList>
    </citation>
    <scope>NUCLEOTIDE SEQUENCE [LARGE SCALE GENOMIC DNA]</scope>
    <source>
        <strain evidence="5">28A</strain>
    </source>
</reference>
<evidence type="ECO:0008006" key="6">
    <source>
        <dbReference type="Google" id="ProtNLM"/>
    </source>
</evidence>
<dbReference type="eggNOG" id="KOG4177">
    <property type="taxonomic scope" value="Eukaryota"/>
</dbReference>
<dbReference type="PANTHER" id="PTHR10622">
    <property type="entry name" value="HET DOMAIN-CONTAINING PROTEIN"/>
    <property type="match status" value="1"/>
</dbReference>
<feature type="domain" description="Nephrocystin 3-like N-terminal" evidence="3">
    <location>
        <begin position="263"/>
        <end position="400"/>
    </location>
</feature>
<dbReference type="HOGENOM" id="CLU_000288_6_22_1"/>
<name>R0IAE6_EXST2</name>
<dbReference type="STRING" id="671987.R0IAE6"/>
<dbReference type="Proteomes" id="UP000016935">
    <property type="component" value="Unassembled WGS sequence"/>
</dbReference>
<evidence type="ECO:0000259" key="2">
    <source>
        <dbReference type="Pfam" id="PF06985"/>
    </source>
</evidence>
<evidence type="ECO:0000313" key="5">
    <source>
        <dbReference type="Proteomes" id="UP000016935"/>
    </source>
</evidence>
<sequence length="472" mass="54176">MRLLHIASDGALRWTRDIIRSEGIPPYAILSHTWKDGEEVTFEDLKNLDNSQGFNTKSKEGYQKLLFCGRQAQMDGLEYFWVDTCCIDKANSSELHEAINSMFCWYQNARKCYVFLSDLEINSLDGDGESLFRQSRWFRRGWTLQELLAPSSVEFFSKNGARLGDKETLKQIIHEITEIPMNALLGSGLSDFSVAERFAWTKNRETTREEDRAYCLFGIFGIHLPLIYGEGEENALKRLRRAAILKHKGRSHDQEKRLEKIYNWILTSKSKKFADWKEKAALRLWLFGIPGCGKIFLSSTILEHLVQHCYDDISMITVYLYFDFNDTQKQNPELMLHSLLLQRLVIIPKDINAMFTSCGKGQQQPSLDAILEVTPRIMLQFANIYVVLDALDELFSKQQLSVQEIAKVVAIDVAHDLSFDRDEVLEDPLEALSICSSLVTITSIRERSEASLPAQQILSLAHYSVQEYLVSD</sequence>
<organism evidence="4 5">
    <name type="scientific">Exserohilum turcicum (strain 28A)</name>
    <name type="common">Northern leaf blight fungus</name>
    <name type="synonym">Setosphaeria turcica</name>
    <dbReference type="NCBI Taxonomy" id="671987"/>
    <lineage>
        <taxon>Eukaryota</taxon>
        <taxon>Fungi</taxon>
        <taxon>Dikarya</taxon>
        <taxon>Ascomycota</taxon>
        <taxon>Pezizomycotina</taxon>
        <taxon>Dothideomycetes</taxon>
        <taxon>Pleosporomycetidae</taxon>
        <taxon>Pleosporales</taxon>
        <taxon>Pleosporineae</taxon>
        <taxon>Pleosporaceae</taxon>
        <taxon>Exserohilum</taxon>
    </lineage>
</organism>
<gene>
    <name evidence="4" type="ORF">SETTUDRAFT_23549</name>
</gene>